<comment type="caution">
    <text evidence="2">The sequence shown here is derived from an EMBL/GenBank/DDBJ whole genome shotgun (WGS) entry which is preliminary data.</text>
</comment>
<dbReference type="PANTHER" id="PTHR24148:SF78">
    <property type="entry name" value="HETEROKARYON INCOMPATIBILITY DOMAIN-CONTAINING PROTEIN"/>
    <property type="match status" value="1"/>
</dbReference>
<evidence type="ECO:0000313" key="3">
    <source>
        <dbReference type="Proteomes" id="UP001302321"/>
    </source>
</evidence>
<dbReference type="PANTHER" id="PTHR24148">
    <property type="entry name" value="ANKYRIN REPEAT DOMAIN-CONTAINING PROTEIN 39 HOMOLOG-RELATED"/>
    <property type="match status" value="1"/>
</dbReference>
<reference evidence="2" key="2">
    <citation type="submission" date="2023-05" db="EMBL/GenBank/DDBJ databases">
        <authorList>
            <consortium name="Lawrence Berkeley National Laboratory"/>
            <person name="Steindorff A."/>
            <person name="Hensen N."/>
            <person name="Bonometti L."/>
            <person name="Westerberg I."/>
            <person name="Brannstrom I.O."/>
            <person name="Guillou S."/>
            <person name="Cros-Aarteil S."/>
            <person name="Calhoun S."/>
            <person name="Haridas S."/>
            <person name="Kuo A."/>
            <person name="Mondo S."/>
            <person name="Pangilinan J."/>
            <person name="Riley R."/>
            <person name="Labutti K."/>
            <person name="Andreopoulos B."/>
            <person name="Lipzen A."/>
            <person name="Chen C."/>
            <person name="Yanf M."/>
            <person name="Daum C."/>
            <person name="Ng V."/>
            <person name="Clum A."/>
            <person name="Ohm R."/>
            <person name="Martin F."/>
            <person name="Silar P."/>
            <person name="Natvig D."/>
            <person name="Lalanne C."/>
            <person name="Gautier V."/>
            <person name="Ament-Velasquez S.L."/>
            <person name="Kruys A."/>
            <person name="Hutchinson M.I."/>
            <person name="Powell A.J."/>
            <person name="Barry K."/>
            <person name="Miller A.N."/>
            <person name="Grigoriev I.V."/>
            <person name="Debuchy R."/>
            <person name="Gladieux P."/>
            <person name="Thoren M.H."/>
            <person name="Johannesson H."/>
        </authorList>
    </citation>
    <scope>NUCLEOTIDE SEQUENCE</scope>
    <source>
        <strain evidence="2">CBS 892.96</strain>
    </source>
</reference>
<dbReference type="InterPro" id="IPR052895">
    <property type="entry name" value="HetReg/Transcr_Mod"/>
</dbReference>
<proteinExistence type="predicted"/>
<gene>
    <name evidence="2" type="ORF">QBC36DRAFT_180039</name>
</gene>
<evidence type="ECO:0000259" key="1">
    <source>
        <dbReference type="Pfam" id="PF06985"/>
    </source>
</evidence>
<feature type="non-terminal residue" evidence="2">
    <location>
        <position position="1"/>
    </location>
</feature>
<dbReference type="EMBL" id="MU866116">
    <property type="protein sequence ID" value="KAK4179490.1"/>
    <property type="molecule type" value="Genomic_DNA"/>
</dbReference>
<accession>A0AAN6WCS6</accession>
<reference evidence="2" key="1">
    <citation type="journal article" date="2023" name="Mol. Phylogenet. Evol.">
        <title>Genome-scale phylogeny and comparative genomics of the fungal order Sordariales.</title>
        <authorList>
            <person name="Hensen N."/>
            <person name="Bonometti L."/>
            <person name="Westerberg I."/>
            <person name="Brannstrom I.O."/>
            <person name="Guillou S."/>
            <person name="Cros-Aarteil S."/>
            <person name="Calhoun S."/>
            <person name="Haridas S."/>
            <person name="Kuo A."/>
            <person name="Mondo S."/>
            <person name="Pangilinan J."/>
            <person name="Riley R."/>
            <person name="LaButti K."/>
            <person name="Andreopoulos B."/>
            <person name="Lipzen A."/>
            <person name="Chen C."/>
            <person name="Yan M."/>
            <person name="Daum C."/>
            <person name="Ng V."/>
            <person name="Clum A."/>
            <person name="Steindorff A."/>
            <person name="Ohm R.A."/>
            <person name="Martin F."/>
            <person name="Silar P."/>
            <person name="Natvig D.O."/>
            <person name="Lalanne C."/>
            <person name="Gautier V."/>
            <person name="Ament-Velasquez S.L."/>
            <person name="Kruys A."/>
            <person name="Hutchinson M.I."/>
            <person name="Powell A.J."/>
            <person name="Barry K."/>
            <person name="Miller A.N."/>
            <person name="Grigoriev I.V."/>
            <person name="Debuchy R."/>
            <person name="Gladieux P."/>
            <person name="Hiltunen Thoren M."/>
            <person name="Johannesson H."/>
        </authorList>
    </citation>
    <scope>NUCLEOTIDE SEQUENCE</scope>
    <source>
        <strain evidence="2">CBS 892.96</strain>
    </source>
</reference>
<evidence type="ECO:0000313" key="2">
    <source>
        <dbReference type="EMBL" id="KAK4179490.1"/>
    </source>
</evidence>
<protein>
    <submittedName>
        <fullName evidence="2">Heterokaryon incompatibility protein-domain-containing protein</fullName>
    </submittedName>
</protein>
<dbReference type="Pfam" id="PF06985">
    <property type="entry name" value="HET"/>
    <property type="match status" value="1"/>
</dbReference>
<organism evidence="2 3">
    <name type="scientific">Triangularia setosa</name>
    <dbReference type="NCBI Taxonomy" id="2587417"/>
    <lineage>
        <taxon>Eukaryota</taxon>
        <taxon>Fungi</taxon>
        <taxon>Dikarya</taxon>
        <taxon>Ascomycota</taxon>
        <taxon>Pezizomycotina</taxon>
        <taxon>Sordariomycetes</taxon>
        <taxon>Sordariomycetidae</taxon>
        <taxon>Sordariales</taxon>
        <taxon>Podosporaceae</taxon>
        <taxon>Triangularia</taxon>
    </lineage>
</organism>
<dbReference type="Proteomes" id="UP001302321">
    <property type="component" value="Unassembled WGS sequence"/>
</dbReference>
<dbReference type="AlphaFoldDB" id="A0AAN6WCS6"/>
<sequence length="612" mass="69656">YQYQPLDLSAGSIRLVRLCKGSYDEQIHCELLETYTHDSEGIPYEALSYTWGGIDRQGFIVVDRASILQVTDNLYTALVNLRYQHTDRLLWIDAICIDQNNDRERGHQVGQMRKIYQNSEEVVVWLGPGKTAETQLAMKFLGDVNEQVSATDQVWSWRNRKENWRSELNYRRTMFLERLPDATLAKYRQAFEALLASPWFKRVWIIQEIACSKKASILCGRKSVPSRTFAIASEFLNLAVDGHVQAVLDVMPGFRRSESWWSHTRTLGMLLLKFRDSEATDVRDKVFALLGMAPDAEAEITPDYETDTRHIVQQTASFLVFGRVVDMKVYEFPSWSLYNLPERTDEMVEEALHKMMSGRMLSTDVWIHIPVSIDPTDLLDDWNTHGQYSMGFAQGNDERDLMKLASFVLRDVGDTLTVLGATNNIAQNGARPLGSLAVYLAAKYQQWKVVKLLIGYPTAIRKSAIDSLQLPGLTRAIWMATWKRHLKTIRLIKYGVDLAAKWEHGELKREDAVDLFHTLFAVEGAPDTILSEFVDSESMQSAWWHVHAREIKILDLLVSHGAPLDRIWTFPSREHWVSNAQNIGKALTDNGVGTGPVCKALCKALALEAEEG</sequence>
<feature type="domain" description="Heterokaryon incompatibility" evidence="1">
    <location>
        <begin position="44"/>
        <end position="208"/>
    </location>
</feature>
<keyword evidence="3" id="KW-1185">Reference proteome</keyword>
<name>A0AAN6WCS6_9PEZI</name>
<dbReference type="InterPro" id="IPR010730">
    <property type="entry name" value="HET"/>
</dbReference>